<evidence type="ECO:0000313" key="10">
    <source>
        <dbReference type="EMBL" id="CAD8819319.1"/>
    </source>
</evidence>
<dbReference type="Pfam" id="PF00153">
    <property type="entry name" value="Mito_carr"/>
    <property type="match status" value="3"/>
</dbReference>
<evidence type="ECO:0000256" key="6">
    <source>
        <dbReference type="ARBA" id="ARBA00022989"/>
    </source>
</evidence>
<proteinExistence type="inferred from homology"/>
<evidence type="ECO:0000256" key="7">
    <source>
        <dbReference type="ARBA" id="ARBA00023136"/>
    </source>
</evidence>
<evidence type="ECO:0000256" key="3">
    <source>
        <dbReference type="ARBA" id="ARBA00022448"/>
    </source>
</evidence>
<dbReference type="InterPro" id="IPR018108">
    <property type="entry name" value="MCP_transmembrane"/>
</dbReference>
<organism evidence="10">
    <name type="scientific">Timspurckia oligopyrenoides</name>
    <dbReference type="NCBI Taxonomy" id="708627"/>
    <lineage>
        <taxon>Eukaryota</taxon>
        <taxon>Rhodophyta</taxon>
        <taxon>Bangiophyceae</taxon>
        <taxon>Porphyridiales</taxon>
        <taxon>Porphyridiaceae</taxon>
        <taxon>Timspurckia</taxon>
    </lineage>
</organism>
<dbReference type="SUPFAM" id="SSF103506">
    <property type="entry name" value="Mitochondrial carrier"/>
    <property type="match status" value="1"/>
</dbReference>
<keyword evidence="5" id="KW-0677">Repeat</keyword>
<name>A0A7S0ZEK9_9RHOD</name>
<feature type="repeat" description="Solcar" evidence="8">
    <location>
        <begin position="238"/>
        <end position="323"/>
    </location>
</feature>
<dbReference type="InterPro" id="IPR050391">
    <property type="entry name" value="Mito_Metabolite_Transporter"/>
</dbReference>
<dbReference type="GO" id="GO:0016020">
    <property type="term" value="C:membrane"/>
    <property type="evidence" value="ECO:0007669"/>
    <property type="project" value="UniProtKB-SubCell"/>
</dbReference>
<feature type="repeat" description="Solcar" evidence="8">
    <location>
        <begin position="12"/>
        <end position="126"/>
    </location>
</feature>
<comment type="subcellular location">
    <subcellularLocation>
        <location evidence="1">Membrane</location>
        <topology evidence="1">Multi-pass membrane protein</topology>
    </subcellularLocation>
</comment>
<dbReference type="EMBL" id="HBFP01005228">
    <property type="protein sequence ID" value="CAD8819319.1"/>
    <property type="molecule type" value="Transcribed_RNA"/>
</dbReference>
<accession>A0A7S0ZEK9</accession>
<evidence type="ECO:0000256" key="1">
    <source>
        <dbReference type="ARBA" id="ARBA00004141"/>
    </source>
</evidence>
<keyword evidence="7 8" id="KW-0472">Membrane</keyword>
<gene>
    <name evidence="10" type="ORF">TOLI1172_LOCUS3708</name>
</gene>
<evidence type="ECO:0000256" key="8">
    <source>
        <dbReference type="PROSITE-ProRule" id="PRU00282"/>
    </source>
</evidence>
<dbReference type="Gene3D" id="1.50.40.10">
    <property type="entry name" value="Mitochondrial carrier domain"/>
    <property type="match status" value="1"/>
</dbReference>
<dbReference type="AlphaFoldDB" id="A0A7S0ZEK9"/>
<feature type="repeat" description="Solcar" evidence="8">
    <location>
        <begin position="144"/>
        <end position="228"/>
    </location>
</feature>
<reference evidence="10" key="1">
    <citation type="submission" date="2021-01" db="EMBL/GenBank/DDBJ databases">
        <authorList>
            <person name="Corre E."/>
            <person name="Pelletier E."/>
            <person name="Niang G."/>
            <person name="Scheremetjew M."/>
            <person name="Finn R."/>
            <person name="Kale V."/>
            <person name="Holt S."/>
            <person name="Cochrane G."/>
            <person name="Meng A."/>
            <person name="Brown T."/>
            <person name="Cohen L."/>
        </authorList>
    </citation>
    <scope>NUCLEOTIDE SEQUENCE</scope>
    <source>
        <strain evidence="10">CCMP3278</strain>
    </source>
</reference>
<sequence>MEKQYQGSVTFGRITQQLGLSATAGAVSTFITNPIDVIKVRLQLQVQQKSNETAAHSTNATSSASFVRNGSSTVSASPRIGMLQLLVSMVRVEGLSSLWSGISPALFRVGTYSAVRVGFYEPVRTFLTSNVQNTNQQSASPGDTRFSIKVMSGLISGSFGAIVGNPFELVKVRMQGNNYAYRGTIHAVRSIVEREGFRALWNGLGACMVRASLLTASQMATYDEAKSIVADWLNKPRSDLLVHTVSAMLAGLVTTTVTSPADVVKTRIMNEKRGTHKSSLHCLVSITKNERWTVLFQGWTPNYIRLGPQTLIFLVVYDKLRSTAGFNQI</sequence>
<evidence type="ECO:0000256" key="4">
    <source>
        <dbReference type="ARBA" id="ARBA00022692"/>
    </source>
</evidence>
<evidence type="ECO:0000256" key="9">
    <source>
        <dbReference type="RuleBase" id="RU000488"/>
    </source>
</evidence>
<evidence type="ECO:0000256" key="5">
    <source>
        <dbReference type="ARBA" id="ARBA00022737"/>
    </source>
</evidence>
<keyword evidence="4 8" id="KW-0812">Transmembrane</keyword>
<dbReference type="InterPro" id="IPR023395">
    <property type="entry name" value="MCP_dom_sf"/>
</dbReference>
<dbReference type="PROSITE" id="PS50920">
    <property type="entry name" value="SOLCAR"/>
    <property type="match status" value="3"/>
</dbReference>
<evidence type="ECO:0008006" key="11">
    <source>
        <dbReference type="Google" id="ProtNLM"/>
    </source>
</evidence>
<comment type="similarity">
    <text evidence="2 9">Belongs to the mitochondrial carrier (TC 2.A.29) family.</text>
</comment>
<keyword evidence="6" id="KW-1133">Transmembrane helix</keyword>
<keyword evidence="3 9" id="KW-0813">Transport</keyword>
<protein>
    <recommendedName>
        <fullName evidence="11">Mitochondrial carrier protein</fullName>
    </recommendedName>
</protein>
<evidence type="ECO:0000256" key="2">
    <source>
        <dbReference type="ARBA" id="ARBA00006375"/>
    </source>
</evidence>
<dbReference type="PANTHER" id="PTHR45618">
    <property type="entry name" value="MITOCHONDRIAL DICARBOXYLATE CARRIER-RELATED"/>
    <property type="match status" value="1"/>
</dbReference>